<evidence type="ECO:0000313" key="1">
    <source>
        <dbReference type="Proteomes" id="UP000887576"/>
    </source>
</evidence>
<organism evidence="1 2">
    <name type="scientific">Panagrolaimus sp. JU765</name>
    <dbReference type="NCBI Taxonomy" id="591449"/>
    <lineage>
        <taxon>Eukaryota</taxon>
        <taxon>Metazoa</taxon>
        <taxon>Ecdysozoa</taxon>
        <taxon>Nematoda</taxon>
        <taxon>Chromadorea</taxon>
        <taxon>Rhabditida</taxon>
        <taxon>Tylenchina</taxon>
        <taxon>Panagrolaimomorpha</taxon>
        <taxon>Panagrolaimoidea</taxon>
        <taxon>Panagrolaimidae</taxon>
        <taxon>Panagrolaimus</taxon>
    </lineage>
</organism>
<accession>A0AC34RNE4</accession>
<dbReference type="WBParaSite" id="JU765_v2.g8588.t1">
    <property type="protein sequence ID" value="JU765_v2.g8588.t1"/>
    <property type="gene ID" value="JU765_v2.g8588"/>
</dbReference>
<evidence type="ECO:0000313" key="2">
    <source>
        <dbReference type="WBParaSite" id="JU765_v2.g8588.t1"/>
    </source>
</evidence>
<name>A0AC34RNE4_9BILA</name>
<dbReference type="Proteomes" id="UP000887576">
    <property type="component" value="Unplaced"/>
</dbReference>
<reference evidence="2" key="1">
    <citation type="submission" date="2022-11" db="UniProtKB">
        <authorList>
            <consortium name="WormBaseParasite"/>
        </authorList>
    </citation>
    <scope>IDENTIFICATION</scope>
</reference>
<sequence>MWNNFGVEKPQLHLLQPMKPDEQRNAENQQNDVVEDHWNYQPNYSSSSSTFFNSTPALPPVPVNDDYVPEWQSTIPNFELVQPRYDSFHQSFAFEQCSAVEKLKSDFSISQQEFNAKLDSLKEESRKKLEKTEKEVQKYQIRIKNLKTTVDRLANLVLKKTENEKKFKTTVKLDKEWQKVFYFPHDEEKAIEIDLEESLRSCIYANGLTIKDGCREYLRHVLSQCIPDVKERVKYSFSDSPKKTQFVFPYDFLDSVVQICFAACGGNLKKNYQKLKGSKMSKNERLFLIIQSNVIIAGEFLLSADRKMIIKTNSTKMPKKGILKKTLTEKS</sequence>
<proteinExistence type="predicted"/>
<protein>
    <submittedName>
        <fullName evidence="2">Uncharacterized protein</fullName>
    </submittedName>
</protein>